<dbReference type="Pfam" id="PF14446">
    <property type="entry name" value="Prok-RING_1"/>
    <property type="match status" value="1"/>
</dbReference>
<gene>
    <name evidence="7" type="ORF">E7512_03635</name>
</gene>
<dbReference type="Proteomes" id="UP000754750">
    <property type="component" value="Unassembled WGS sequence"/>
</dbReference>
<keyword evidence="5" id="KW-0812">Transmembrane</keyword>
<evidence type="ECO:0000256" key="2">
    <source>
        <dbReference type="ARBA" id="ARBA00022771"/>
    </source>
</evidence>
<protein>
    <submittedName>
        <fullName evidence="7">Zinc-ribbon domain-containing protein</fullName>
    </submittedName>
</protein>
<evidence type="ECO:0000313" key="7">
    <source>
        <dbReference type="EMBL" id="MBE6832664.1"/>
    </source>
</evidence>
<proteinExistence type="predicted"/>
<keyword evidence="5" id="KW-0472">Membrane</keyword>
<sequence length="364" mass="40555">MKYTGIKCPVCGIPFQADDDIVVCPDCGAPYHRHCYEKEGKCLFSDTHGTGTYWTPPAEDSAAPKKDSEIVCPVCGRNNPSDALFCSRCGSSLNRPDAAPPSHQGQAPFRNDPPGYRNPYQNSGYQNPGSPIPPNAPFDSAQGDSPYQSAPNPFSPITIRADEPIEDDITAGEIAKFVQNNSSYFLSVFFHKKRTNRGHFSFSAFLFSGGWMLYRKMYRIGTIITAWMAVLFVINTFVSLNYSSPLLMKLYEQAGVSTSVYPSYEELMKVTELVYLLDPGSIFLLFTPLLTLLIQAGIMMYCGFAGNRLYYRHCVESIRRLKKENPIAAEYDKALQENGGVNVSLALCLLICYSIIVYLPNFFL</sequence>
<keyword evidence="3" id="KW-0862">Zinc</keyword>
<dbReference type="RefSeq" id="WP_326840001.1">
    <property type="nucleotide sequence ID" value="NZ_SVNY01000002.1"/>
</dbReference>
<feature type="compositionally biased region" description="Polar residues" evidence="4">
    <location>
        <begin position="119"/>
        <end position="129"/>
    </location>
</feature>
<feature type="transmembrane region" description="Helical" evidence="5">
    <location>
        <begin position="343"/>
        <end position="363"/>
    </location>
</feature>
<feature type="region of interest" description="Disordered" evidence="4">
    <location>
        <begin position="96"/>
        <end position="158"/>
    </location>
</feature>
<dbReference type="Gene3D" id="4.10.1060.50">
    <property type="match status" value="1"/>
</dbReference>
<evidence type="ECO:0000256" key="3">
    <source>
        <dbReference type="ARBA" id="ARBA00022833"/>
    </source>
</evidence>
<dbReference type="GO" id="GO:0008270">
    <property type="term" value="F:zinc ion binding"/>
    <property type="evidence" value="ECO:0007669"/>
    <property type="project" value="UniProtKB-KW"/>
</dbReference>
<keyword evidence="5" id="KW-1133">Transmembrane helix</keyword>
<feature type="domain" description="Zinc-ribbon" evidence="6">
    <location>
        <begin position="72"/>
        <end position="93"/>
    </location>
</feature>
<accession>A0A928Q1X4</accession>
<evidence type="ECO:0000259" key="6">
    <source>
        <dbReference type="Pfam" id="PF13240"/>
    </source>
</evidence>
<feature type="transmembrane region" description="Helical" evidence="5">
    <location>
        <begin position="221"/>
        <end position="242"/>
    </location>
</feature>
<keyword evidence="2" id="KW-0863">Zinc-finger</keyword>
<dbReference type="InterPro" id="IPR038587">
    <property type="entry name" value="Ribosomal_eL40_sf"/>
</dbReference>
<dbReference type="AlphaFoldDB" id="A0A928Q1X4"/>
<dbReference type="PROSITE" id="PS01359">
    <property type="entry name" value="ZF_PHD_1"/>
    <property type="match status" value="1"/>
</dbReference>
<name>A0A928Q1X4_9FIRM</name>
<evidence type="ECO:0000256" key="1">
    <source>
        <dbReference type="ARBA" id="ARBA00022723"/>
    </source>
</evidence>
<organism evidence="7 8">
    <name type="scientific">Faecalispora sporosphaeroides</name>
    <dbReference type="NCBI Taxonomy" id="1549"/>
    <lineage>
        <taxon>Bacteria</taxon>
        <taxon>Bacillati</taxon>
        <taxon>Bacillota</taxon>
        <taxon>Clostridia</taxon>
        <taxon>Eubacteriales</taxon>
        <taxon>Oscillospiraceae</taxon>
        <taxon>Faecalispora</taxon>
    </lineage>
</organism>
<reference evidence="7" key="1">
    <citation type="submission" date="2019-04" db="EMBL/GenBank/DDBJ databases">
        <title>Evolution of Biomass-Degrading Anaerobic Consortia Revealed by Metagenomics.</title>
        <authorList>
            <person name="Peng X."/>
        </authorList>
    </citation>
    <scope>NUCLEOTIDE SEQUENCE</scope>
    <source>
        <strain evidence="7">SIG551</strain>
    </source>
</reference>
<evidence type="ECO:0000313" key="8">
    <source>
        <dbReference type="Proteomes" id="UP000754750"/>
    </source>
</evidence>
<dbReference type="InterPro" id="IPR019786">
    <property type="entry name" value="Zinc_finger_PHD-type_CS"/>
</dbReference>
<keyword evidence="1" id="KW-0479">Metal-binding</keyword>
<dbReference type="EMBL" id="SVNY01000002">
    <property type="protein sequence ID" value="MBE6832664.1"/>
    <property type="molecule type" value="Genomic_DNA"/>
</dbReference>
<feature type="compositionally biased region" description="Polar residues" evidence="4">
    <location>
        <begin position="142"/>
        <end position="152"/>
    </location>
</feature>
<feature type="transmembrane region" description="Helical" evidence="5">
    <location>
        <begin position="282"/>
        <end position="304"/>
    </location>
</feature>
<comment type="caution">
    <text evidence="7">The sequence shown here is derived from an EMBL/GenBank/DDBJ whole genome shotgun (WGS) entry which is preliminary data.</text>
</comment>
<dbReference type="InterPro" id="IPR026870">
    <property type="entry name" value="Zinc_ribbon_dom"/>
</dbReference>
<evidence type="ECO:0000256" key="5">
    <source>
        <dbReference type="SAM" id="Phobius"/>
    </source>
</evidence>
<dbReference type="Pfam" id="PF13240">
    <property type="entry name" value="Zn_Ribbon_1"/>
    <property type="match status" value="1"/>
</dbReference>
<evidence type="ECO:0000256" key="4">
    <source>
        <dbReference type="SAM" id="MobiDB-lite"/>
    </source>
</evidence>
<dbReference type="InterPro" id="IPR039522">
    <property type="entry name" value="RING_finger_1_prok"/>
</dbReference>